<dbReference type="Gene3D" id="3.20.20.80">
    <property type="entry name" value="Glycosidases"/>
    <property type="match status" value="1"/>
</dbReference>
<gene>
    <name evidence="2" type="ORF">ILT43_14240</name>
</gene>
<name>A0ABS2D9C7_9SPHN</name>
<keyword evidence="3" id="KW-1185">Reference proteome</keyword>
<reference evidence="2 3" key="1">
    <citation type="submission" date="2020-12" db="EMBL/GenBank/DDBJ databases">
        <title>Sphingomonas sp.</title>
        <authorList>
            <person name="Kim M.K."/>
        </authorList>
    </citation>
    <scope>NUCLEOTIDE SEQUENCE [LARGE SCALE GENOMIC DNA]</scope>
    <source>
        <strain evidence="2 3">BT552</strain>
    </source>
</reference>
<protein>
    <submittedName>
        <fullName evidence="2">Cellulase family glycosylhydrolase</fullName>
    </submittedName>
</protein>
<dbReference type="RefSeq" id="WP_204199642.1">
    <property type="nucleotide sequence ID" value="NZ_JAFEMC010000004.1"/>
</dbReference>
<evidence type="ECO:0000256" key="1">
    <source>
        <dbReference type="SAM" id="SignalP"/>
    </source>
</evidence>
<dbReference type="Proteomes" id="UP000763641">
    <property type="component" value="Unassembled WGS sequence"/>
</dbReference>
<keyword evidence="1" id="KW-0732">Signal</keyword>
<organism evidence="2 3">
    <name type="scientific">Sphingomonas longa</name>
    <dbReference type="NCBI Taxonomy" id="2778730"/>
    <lineage>
        <taxon>Bacteria</taxon>
        <taxon>Pseudomonadati</taxon>
        <taxon>Pseudomonadota</taxon>
        <taxon>Alphaproteobacteria</taxon>
        <taxon>Sphingomonadales</taxon>
        <taxon>Sphingomonadaceae</taxon>
        <taxon>Sphingomonas</taxon>
    </lineage>
</organism>
<dbReference type="SUPFAM" id="SSF51445">
    <property type="entry name" value="(Trans)glycosidases"/>
    <property type="match status" value="1"/>
</dbReference>
<evidence type="ECO:0000313" key="2">
    <source>
        <dbReference type="EMBL" id="MBM6577538.1"/>
    </source>
</evidence>
<feature type="chain" id="PRO_5045480787" evidence="1">
    <location>
        <begin position="22"/>
        <end position="387"/>
    </location>
</feature>
<accession>A0ABS2D9C7</accession>
<dbReference type="InterPro" id="IPR017853">
    <property type="entry name" value="GH"/>
</dbReference>
<dbReference type="EMBL" id="JAFEMC010000004">
    <property type="protein sequence ID" value="MBM6577538.1"/>
    <property type="molecule type" value="Genomic_DNA"/>
</dbReference>
<evidence type="ECO:0000313" key="3">
    <source>
        <dbReference type="Proteomes" id="UP000763641"/>
    </source>
</evidence>
<proteinExistence type="predicted"/>
<comment type="caution">
    <text evidence="2">The sequence shown here is derived from an EMBL/GenBank/DDBJ whole genome shotgun (WGS) entry which is preliminary data.</text>
</comment>
<feature type="signal peptide" evidence="1">
    <location>
        <begin position="1"/>
        <end position="21"/>
    </location>
</feature>
<sequence length="387" mass="43599">MKILWATLLASVALAATPADARSRWTEAQANAWYAKQPWLVGANYAPATAINQLEMWQAETWDPKRIDYELGLAQGIGMNTMRVFLHDQLWQQDAQGFKRRIGEFLTIAQRHGIKPLFVLFDSCWDPHPVLGLQHPPIPGVHNSGWVQGPGMPGLRDRSRYPGYKAYVQGVIGAFATDDRILGWDVWNEPDNGADQYKGQEGKEPLVRAMLAQVFDWARDADPSQPLTSGVWLGSDWTPNGKSSPMEKLQLTQSDVISFHDYNWPETFEGRIRQLLPYGRPILCTEYMARGNGSTFDGSLPIAKRYNVAAMNWGFVDGKTQTRLPWDSWQKPYVMAEPTIWFHEVFRTDGTPYRAAETDLIRRLAAAPKGVVPAAVPVPPPAARKRR</sequence>